<name>A0A835FL21_9POAL</name>
<feature type="transmembrane region" description="Helical" evidence="1">
    <location>
        <begin position="36"/>
        <end position="54"/>
    </location>
</feature>
<dbReference type="Proteomes" id="UP000636709">
    <property type="component" value="Unassembled WGS sequence"/>
</dbReference>
<organism evidence="2 3">
    <name type="scientific">Digitaria exilis</name>
    <dbReference type="NCBI Taxonomy" id="1010633"/>
    <lineage>
        <taxon>Eukaryota</taxon>
        <taxon>Viridiplantae</taxon>
        <taxon>Streptophyta</taxon>
        <taxon>Embryophyta</taxon>
        <taxon>Tracheophyta</taxon>
        <taxon>Spermatophyta</taxon>
        <taxon>Magnoliopsida</taxon>
        <taxon>Liliopsida</taxon>
        <taxon>Poales</taxon>
        <taxon>Poaceae</taxon>
        <taxon>PACMAD clade</taxon>
        <taxon>Panicoideae</taxon>
        <taxon>Panicodae</taxon>
        <taxon>Paniceae</taxon>
        <taxon>Anthephorinae</taxon>
        <taxon>Digitaria</taxon>
    </lineage>
</organism>
<keyword evidence="3" id="KW-1185">Reference proteome</keyword>
<evidence type="ECO:0000313" key="3">
    <source>
        <dbReference type="Proteomes" id="UP000636709"/>
    </source>
</evidence>
<dbReference type="PANTHER" id="PTHR33115">
    <property type="entry name" value="ARM REPEAT SUPERFAMILY PROTEIN"/>
    <property type="match status" value="1"/>
</dbReference>
<gene>
    <name evidence="2" type="ORF">HU200_008828</name>
</gene>
<keyword evidence="1" id="KW-0812">Transmembrane</keyword>
<dbReference type="EMBL" id="JACEFO010000592">
    <property type="protein sequence ID" value="KAF8762981.1"/>
    <property type="molecule type" value="Genomic_DNA"/>
</dbReference>
<evidence type="ECO:0000313" key="2">
    <source>
        <dbReference type="EMBL" id="KAF8762981.1"/>
    </source>
</evidence>
<dbReference type="PANTHER" id="PTHR33115:SF50">
    <property type="entry name" value="ARM REPEAT SUPERFAMILY PROTEIN"/>
    <property type="match status" value="1"/>
</dbReference>
<sequence length="209" mass="23557">MGYLMAGVRGLGLLVITWTTVVLLGGFVSDLERKDFWCLTGITLVQTAGLVHLFRVGNIGNCKFNFRTRLNTTINNPSMQFFSRLGSTNNIIMTSSRSSDWCAPTRCAQLGSPRASFIFEEEIRGSFEVRTKRESISEETRILLEFLINLTIPHQISNSHIEILLVSHYCLYTSISARTVKLNSRLELQATLIHNLNNGLCLELQVLCR</sequence>
<keyword evidence="1" id="KW-0472">Membrane</keyword>
<feature type="transmembrane region" description="Helical" evidence="1">
    <location>
        <begin position="6"/>
        <end position="29"/>
    </location>
</feature>
<evidence type="ECO:0000256" key="1">
    <source>
        <dbReference type="SAM" id="Phobius"/>
    </source>
</evidence>
<proteinExistence type="predicted"/>
<protein>
    <submittedName>
        <fullName evidence="2">Uncharacterized protein</fullName>
    </submittedName>
</protein>
<accession>A0A835FL21</accession>
<keyword evidence="1" id="KW-1133">Transmembrane helix</keyword>
<comment type="caution">
    <text evidence="2">The sequence shown here is derived from an EMBL/GenBank/DDBJ whole genome shotgun (WGS) entry which is preliminary data.</text>
</comment>
<dbReference type="AlphaFoldDB" id="A0A835FL21"/>
<reference evidence="2" key="1">
    <citation type="submission" date="2020-07" db="EMBL/GenBank/DDBJ databases">
        <title>Genome sequence and genetic diversity analysis of an under-domesticated orphan crop, white fonio (Digitaria exilis).</title>
        <authorList>
            <person name="Bennetzen J.L."/>
            <person name="Chen S."/>
            <person name="Ma X."/>
            <person name="Wang X."/>
            <person name="Yssel A.E.J."/>
            <person name="Chaluvadi S.R."/>
            <person name="Johnson M."/>
            <person name="Gangashetty P."/>
            <person name="Hamidou F."/>
            <person name="Sanogo M.D."/>
            <person name="Zwaenepoel A."/>
            <person name="Wallace J."/>
            <person name="Van De Peer Y."/>
            <person name="Van Deynze A."/>
        </authorList>
    </citation>
    <scope>NUCLEOTIDE SEQUENCE</scope>
    <source>
        <tissue evidence="2">Leaves</tissue>
    </source>
</reference>